<organism evidence="1">
    <name type="scientific">Ralstonia pickettii (strain 12D)</name>
    <dbReference type="NCBI Taxonomy" id="428406"/>
    <lineage>
        <taxon>Bacteria</taxon>
        <taxon>Pseudomonadati</taxon>
        <taxon>Pseudomonadota</taxon>
        <taxon>Betaproteobacteria</taxon>
        <taxon>Burkholderiales</taxon>
        <taxon>Burkholderiaceae</taxon>
        <taxon>Ralstonia</taxon>
    </lineage>
</organism>
<dbReference type="KEGG" id="rpf:Rpic12D_4994"/>
<proteinExistence type="predicted"/>
<accession>C6BPV4</accession>
<reference evidence="1" key="1">
    <citation type="submission" date="2009-06" db="EMBL/GenBank/DDBJ databases">
        <title>Complete sequence plasmid 1 of Ralstonia pickettii 12D.</title>
        <authorList>
            <consortium name="US DOE Joint Genome Institute"/>
            <person name="Lucas S."/>
            <person name="Copeland A."/>
            <person name="Lapidus A."/>
            <person name="Glavina del Rio T."/>
            <person name="Dalin E."/>
            <person name="Tice H."/>
            <person name="Bruce D."/>
            <person name="Goodwin L."/>
            <person name="Pitluck S."/>
            <person name="Sims D."/>
            <person name="Meincke L."/>
            <person name="Brettin T."/>
            <person name="Detter J.C."/>
            <person name="Han C."/>
            <person name="Larimer F."/>
            <person name="Land M."/>
            <person name="Hauser L."/>
            <person name="Kyrpides N."/>
            <person name="Ovchinnikova G."/>
            <person name="Marsh T."/>
            <person name="Richardson P."/>
        </authorList>
    </citation>
    <scope>NUCLEOTIDE SEQUENCE [LARGE SCALE GENOMIC DNA]</scope>
    <source>
        <strain evidence="1">12D</strain>
        <plasmid>12D</plasmid>
        <plasmid evidence="1">pRp12D01</plasmid>
    </source>
</reference>
<name>C6BPV4_RALP1</name>
<evidence type="ECO:0000313" key="1">
    <source>
        <dbReference type="EMBL" id="ACS66228.1"/>
    </source>
</evidence>
<gene>
    <name evidence="1" type="ordered locus">Rpic12D_4994</name>
</gene>
<protein>
    <submittedName>
        <fullName evidence="1">Uncharacterized protein</fullName>
    </submittedName>
</protein>
<keyword evidence="1" id="KW-0614">Plasmid</keyword>
<dbReference type="HOGENOM" id="CLU_084760_0_0_4"/>
<sequence>MRVANGVSFRFMLRIRNYRFFPFPDEIGRVCKLVQSGYLVPEGILATCEIPTPASRIPSKLYLELRDWLLKNDPDARRIIEWSNQSRTRPESPERMAADIIWIVLCAGRSAQAARTIEKRVWEAIEEGRPVVSAFGFRAKAAAIERAWRDRAADFLSLQDVLSKNDPARLVEWCGSLPWVGDDTKYQLSKNFGEDVCKPDIWLCRLTGIPDKPRLRVTERFDACMQFCRTLSEASGDSIATVDSVLWLACNKGVLQVSPHAGPVTFIPMKISRAEIIPEAEELANQ</sequence>
<geneLocation type="plasmid" evidence="1">
    <name>pRp12D01</name>
</geneLocation>
<dbReference type="EMBL" id="CP001646">
    <property type="protein sequence ID" value="ACS66228.1"/>
    <property type="molecule type" value="Genomic_DNA"/>
</dbReference>
<dbReference type="AlphaFoldDB" id="C6BPV4"/>